<feature type="domain" description="Rhodanese" evidence="4">
    <location>
        <begin position="21"/>
        <end position="127"/>
    </location>
</feature>
<dbReference type="PANTHER" id="PTHR43855">
    <property type="entry name" value="THIOSULFATE SULFURTRANSFERASE"/>
    <property type="match status" value="1"/>
</dbReference>
<dbReference type="Gene3D" id="3.40.250.10">
    <property type="entry name" value="Rhodanese-like domain"/>
    <property type="match status" value="2"/>
</dbReference>
<evidence type="ECO:0000256" key="3">
    <source>
        <dbReference type="RuleBase" id="RU000507"/>
    </source>
</evidence>
<dbReference type="CDD" id="cd01449">
    <property type="entry name" value="TST_Repeat_2"/>
    <property type="match status" value="1"/>
</dbReference>
<dbReference type="PANTHER" id="PTHR43855:SF1">
    <property type="entry name" value="THIOSULFATE SULFURTRANSFERASE"/>
    <property type="match status" value="1"/>
</dbReference>
<dbReference type="InterPro" id="IPR051126">
    <property type="entry name" value="Thiosulfate_sulfurtransferase"/>
</dbReference>
<dbReference type="InterPro" id="IPR001763">
    <property type="entry name" value="Rhodanese-like_dom"/>
</dbReference>
<proteinExistence type="predicted"/>
<dbReference type="STRING" id="395961.Cyan7425_4850"/>
<dbReference type="PROSITE" id="PS00683">
    <property type="entry name" value="RHODANESE_2"/>
    <property type="match status" value="1"/>
</dbReference>
<dbReference type="PROSITE" id="PS50206">
    <property type="entry name" value="RHODANESE_3"/>
    <property type="match status" value="2"/>
</dbReference>
<gene>
    <name evidence="5" type="ordered locus">Cyan7425_4850</name>
</gene>
<reference evidence="5" key="1">
    <citation type="submission" date="2009-01" db="EMBL/GenBank/DDBJ databases">
        <title>Complete sequence of chromosome Cyanothece sp. PCC 7425.</title>
        <authorList>
            <consortium name="US DOE Joint Genome Institute"/>
            <person name="Lucas S."/>
            <person name="Copeland A."/>
            <person name="Lapidus A."/>
            <person name="Glavina del Rio T."/>
            <person name="Dalin E."/>
            <person name="Tice H."/>
            <person name="Bruce D."/>
            <person name="Goodwin L."/>
            <person name="Pitluck S."/>
            <person name="Sims D."/>
            <person name="Meineke L."/>
            <person name="Brettin T."/>
            <person name="Detter J.C."/>
            <person name="Han C."/>
            <person name="Larimer F."/>
            <person name="Land M."/>
            <person name="Hauser L."/>
            <person name="Kyrpides N."/>
            <person name="Ovchinnikova G."/>
            <person name="Liberton M."/>
            <person name="Stoeckel J."/>
            <person name="Banerjee A."/>
            <person name="Singh A."/>
            <person name="Page L."/>
            <person name="Sato H."/>
            <person name="Zhao L."/>
            <person name="Sherman L."/>
            <person name="Pakrasi H."/>
            <person name="Richardson P."/>
        </authorList>
    </citation>
    <scope>NUCLEOTIDE SEQUENCE</scope>
    <source>
        <strain evidence="5">PCC 7425</strain>
    </source>
</reference>
<evidence type="ECO:0000256" key="2">
    <source>
        <dbReference type="ARBA" id="ARBA00047549"/>
    </source>
</evidence>
<dbReference type="eggNOG" id="COG2897">
    <property type="taxonomic scope" value="Bacteria"/>
</dbReference>
<dbReference type="GO" id="GO:0004792">
    <property type="term" value="F:thiosulfate-cyanide sulfurtransferase activity"/>
    <property type="evidence" value="ECO:0007669"/>
    <property type="project" value="UniProtKB-EC"/>
</dbReference>
<organism evidence="5">
    <name type="scientific">Cyanothece sp. (strain PCC 7425 / ATCC 29141)</name>
    <dbReference type="NCBI Taxonomy" id="395961"/>
    <lineage>
        <taxon>Bacteria</taxon>
        <taxon>Bacillati</taxon>
        <taxon>Cyanobacteriota</taxon>
        <taxon>Cyanophyceae</taxon>
        <taxon>Gomontiellales</taxon>
        <taxon>Cyanothecaceae</taxon>
        <taxon>Cyanothece</taxon>
    </lineage>
</organism>
<accession>B8HME6</accession>
<dbReference type="SMART" id="SM00450">
    <property type="entry name" value="RHOD"/>
    <property type="match status" value="2"/>
</dbReference>
<name>B8HME6_CYAP4</name>
<sequence length="277" mass="31849">MTEYAHPDVLVSTQWLEDHLTDADLRILEVDMSPEPYQQAHLPGAVFWNIFTDLLLPDLRMNLEQTHFEQLMGRSGISPESTVIAYGSYPGTGAWIFWLLKYFGHERVKVLNGGYQQWQREGRPLVAELSTFAARSYQSSGTAPDLRVCYQEVAEALDQPDRVVLDVRTSQEYRGEWFITQPPTSLERAGHIPGAVHIDHHLTLNEDGTFKSMTELQYFFFSKGVTPEKEILPYCAIGGRSGYIWFVLTYLLGYPQVRNYEGSWNEWSRLSHLPVQR</sequence>
<dbReference type="OrthoDB" id="9770030at2"/>
<dbReference type="SUPFAM" id="SSF52821">
    <property type="entry name" value="Rhodanese/Cell cycle control phosphatase"/>
    <property type="match status" value="2"/>
</dbReference>
<dbReference type="AlphaFoldDB" id="B8HME6"/>
<keyword evidence="3" id="KW-0808">Transferase</keyword>
<feature type="domain" description="Rhodanese" evidence="4">
    <location>
        <begin position="158"/>
        <end position="276"/>
    </location>
</feature>
<evidence type="ECO:0000259" key="4">
    <source>
        <dbReference type="PROSITE" id="PS50206"/>
    </source>
</evidence>
<protein>
    <recommendedName>
        <fullName evidence="3">Sulfurtransferase</fullName>
    </recommendedName>
</protein>
<dbReference type="EMBL" id="CP001344">
    <property type="protein sequence ID" value="ACL47153.1"/>
    <property type="molecule type" value="Genomic_DNA"/>
</dbReference>
<dbReference type="InterPro" id="IPR036873">
    <property type="entry name" value="Rhodanese-like_dom_sf"/>
</dbReference>
<dbReference type="CDD" id="cd01448">
    <property type="entry name" value="TST_Repeat_1"/>
    <property type="match status" value="1"/>
</dbReference>
<comment type="catalytic activity">
    <reaction evidence="2">
        <text>thiosulfate + hydrogen cyanide = thiocyanate + sulfite + 2 H(+)</text>
        <dbReference type="Rhea" id="RHEA:16881"/>
        <dbReference type="ChEBI" id="CHEBI:15378"/>
        <dbReference type="ChEBI" id="CHEBI:17359"/>
        <dbReference type="ChEBI" id="CHEBI:18022"/>
        <dbReference type="ChEBI" id="CHEBI:18407"/>
        <dbReference type="ChEBI" id="CHEBI:33542"/>
        <dbReference type="EC" id="2.8.1.1"/>
    </reaction>
</comment>
<dbReference type="Pfam" id="PF00581">
    <property type="entry name" value="Rhodanese"/>
    <property type="match status" value="2"/>
</dbReference>
<dbReference type="InterPro" id="IPR001307">
    <property type="entry name" value="Thiosulphate_STrfase_CS"/>
</dbReference>
<evidence type="ECO:0000256" key="1">
    <source>
        <dbReference type="ARBA" id="ARBA00022737"/>
    </source>
</evidence>
<dbReference type="HOGENOM" id="CLU_031618_1_3_3"/>
<keyword evidence="1" id="KW-0677">Repeat</keyword>
<dbReference type="KEGG" id="cyn:Cyan7425_4850"/>
<evidence type="ECO:0000313" key="5">
    <source>
        <dbReference type="EMBL" id="ACL47153.1"/>
    </source>
</evidence>